<dbReference type="RefSeq" id="WP_183319448.1">
    <property type="nucleotide sequence ID" value="NZ_JACHVQ010000001.1"/>
</dbReference>
<sequence length="72" mass="7512">MGESSAAPHNEERRQKIGQPVAAPWNAQVAKLSSDGGVAVVLTLCIPRLKMAPTAEVEEASELSETVVGQLG</sequence>
<evidence type="ECO:0000313" key="3">
    <source>
        <dbReference type="Proteomes" id="UP000559182"/>
    </source>
</evidence>
<evidence type="ECO:0000256" key="1">
    <source>
        <dbReference type="SAM" id="MobiDB-lite"/>
    </source>
</evidence>
<protein>
    <submittedName>
        <fullName evidence="2">Uncharacterized protein</fullName>
    </submittedName>
</protein>
<reference evidence="2 3" key="1">
    <citation type="submission" date="2020-08" db="EMBL/GenBank/DDBJ databases">
        <title>Sequencing the genomes of 1000 actinobacteria strains.</title>
        <authorList>
            <person name="Klenk H.-P."/>
        </authorList>
    </citation>
    <scope>NUCLEOTIDE SEQUENCE [LARGE SCALE GENOMIC DNA]</scope>
    <source>
        <strain evidence="2 3">DSM 105369</strain>
    </source>
</reference>
<feature type="region of interest" description="Disordered" evidence="1">
    <location>
        <begin position="1"/>
        <end position="21"/>
    </location>
</feature>
<name>A0A839N7E5_9MICO</name>
<dbReference type="Proteomes" id="UP000559182">
    <property type="component" value="Unassembled WGS sequence"/>
</dbReference>
<keyword evidence="3" id="KW-1185">Reference proteome</keyword>
<dbReference type="EMBL" id="JACHVQ010000001">
    <property type="protein sequence ID" value="MBB2891145.1"/>
    <property type="molecule type" value="Genomic_DNA"/>
</dbReference>
<proteinExistence type="predicted"/>
<accession>A0A839N7E5</accession>
<comment type="caution">
    <text evidence="2">The sequence shown here is derived from an EMBL/GenBank/DDBJ whole genome shotgun (WGS) entry which is preliminary data.</text>
</comment>
<dbReference type="AlphaFoldDB" id="A0A839N7E5"/>
<organism evidence="2 3">
    <name type="scientific">Flexivirga oryzae</name>
    <dbReference type="NCBI Taxonomy" id="1794944"/>
    <lineage>
        <taxon>Bacteria</taxon>
        <taxon>Bacillati</taxon>
        <taxon>Actinomycetota</taxon>
        <taxon>Actinomycetes</taxon>
        <taxon>Micrococcales</taxon>
        <taxon>Dermacoccaceae</taxon>
        <taxon>Flexivirga</taxon>
    </lineage>
</organism>
<gene>
    <name evidence="2" type="ORF">FHU39_001129</name>
</gene>
<evidence type="ECO:0000313" key="2">
    <source>
        <dbReference type="EMBL" id="MBB2891145.1"/>
    </source>
</evidence>